<keyword evidence="3" id="KW-1185">Reference proteome</keyword>
<proteinExistence type="predicted"/>
<reference evidence="2" key="1">
    <citation type="submission" date="2023-07" db="EMBL/GenBank/DDBJ databases">
        <title>Chromosome-level Genome Assembly of Striped Snakehead (Channa striata).</title>
        <authorList>
            <person name="Liu H."/>
        </authorList>
    </citation>
    <scope>NUCLEOTIDE SEQUENCE</scope>
    <source>
        <strain evidence="2">Gz</strain>
        <tissue evidence="2">Muscle</tissue>
    </source>
</reference>
<evidence type="ECO:0000313" key="2">
    <source>
        <dbReference type="EMBL" id="KAK2817533.1"/>
    </source>
</evidence>
<dbReference type="Proteomes" id="UP001187415">
    <property type="component" value="Unassembled WGS sequence"/>
</dbReference>
<sequence length="67" mass="7360">MEAEPGVLEQSFHSQEALRDVAPSDAPVAVEAEEEQGASYRSSSARLTHRCSAGTQNAKKEFERPRE</sequence>
<dbReference type="AlphaFoldDB" id="A0AA88IXD1"/>
<accession>A0AA88IXD1</accession>
<feature type="region of interest" description="Disordered" evidence="1">
    <location>
        <begin position="1"/>
        <end position="67"/>
    </location>
</feature>
<dbReference type="EMBL" id="JAUPFM010000021">
    <property type="protein sequence ID" value="KAK2817533.1"/>
    <property type="molecule type" value="Genomic_DNA"/>
</dbReference>
<gene>
    <name evidence="2" type="ORF">Q5P01_025724</name>
</gene>
<feature type="compositionally biased region" description="Basic and acidic residues" evidence="1">
    <location>
        <begin position="58"/>
        <end position="67"/>
    </location>
</feature>
<organism evidence="2 3">
    <name type="scientific">Channa striata</name>
    <name type="common">Snakehead murrel</name>
    <name type="synonym">Ophicephalus striatus</name>
    <dbReference type="NCBI Taxonomy" id="64152"/>
    <lineage>
        <taxon>Eukaryota</taxon>
        <taxon>Metazoa</taxon>
        <taxon>Chordata</taxon>
        <taxon>Craniata</taxon>
        <taxon>Vertebrata</taxon>
        <taxon>Euteleostomi</taxon>
        <taxon>Actinopterygii</taxon>
        <taxon>Neopterygii</taxon>
        <taxon>Teleostei</taxon>
        <taxon>Neoteleostei</taxon>
        <taxon>Acanthomorphata</taxon>
        <taxon>Anabantaria</taxon>
        <taxon>Anabantiformes</taxon>
        <taxon>Channoidei</taxon>
        <taxon>Channidae</taxon>
        <taxon>Channa</taxon>
    </lineage>
</organism>
<comment type="caution">
    <text evidence="2">The sequence shown here is derived from an EMBL/GenBank/DDBJ whole genome shotgun (WGS) entry which is preliminary data.</text>
</comment>
<name>A0AA88IXD1_CHASR</name>
<evidence type="ECO:0000313" key="3">
    <source>
        <dbReference type="Proteomes" id="UP001187415"/>
    </source>
</evidence>
<protein>
    <submittedName>
        <fullName evidence="2">Uncharacterized protein</fullName>
    </submittedName>
</protein>
<evidence type="ECO:0000256" key="1">
    <source>
        <dbReference type="SAM" id="MobiDB-lite"/>
    </source>
</evidence>